<organism evidence="3 4">
    <name type="scientific">Gemmatimonas phototrophica</name>
    <dbReference type="NCBI Taxonomy" id="1379270"/>
    <lineage>
        <taxon>Bacteria</taxon>
        <taxon>Pseudomonadati</taxon>
        <taxon>Gemmatimonadota</taxon>
        <taxon>Gemmatimonadia</taxon>
        <taxon>Gemmatimonadales</taxon>
        <taxon>Gemmatimonadaceae</taxon>
        <taxon>Gemmatimonas</taxon>
    </lineage>
</organism>
<dbReference type="AlphaFoldDB" id="A0A143BLU3"/>
<sequence length="200" mass="22755">MTPEESHEVDPVEPTSREPELPRWARKAPAGGELNEERMAAYFGPKWDKTYRRKLAPFLEDPSFVPTWNWPAAIAFPPAWFLYRKLYLPFTVFFLVPGFVFRWLTGSDTPQTVMELSKPENEWLQIMSVAVFVSSSLAAGGTANWFLFRRARAASRFVAMQELPETENLALMRRMGGVNKSATSLFVGLMLAITLMQLMG</sequence>
<gene>
    <name evidence="3" type="ORF">GEMMAAP_13530</name>
</gene>
<name>A0A143BLU3_9BACT</name>
<feature type="transmembrane region" description="Helical" evidence="2">
    <location>
        <begin position="124"/>
        <end position="147"/>
    </location>
</feature>
<protein>
    <recommendedName>
        <fullName evidence="5">DUF2628 domain-containing protein</fullName>
    </recommendedName>
</protein>
<evidence type="ECO:0000313" key="4">
    <source>
        <dbReference type="Proteomes" id="UP000076404"/>
    </source>
</evidence>
<feature type="region of interest" description="Disordered" evidence="1">
    <location>
        <begin position="1"/>
        <end position="30"/>
    </location>
</feature>
<evidence type="ECO:0000256" key="2">
    <source>
        <dbReference type="SAM" id="Phobius"/>
    </source>
</evidence>
<reference evidence="3 4" key="2">
    <citation type="journal article" date="2016" name="Environ. Microbiol. Rep.">
        <title>Metagenomic evidence for the presence of phototrophic Gemmatimonadetes bacteria in diverse environments.</title>
        <authorList>
            <person name="Zeng Y."/>
            <person name="Baumbach J."/>
            <person name="Barbosa E.G."/>
            <person name="Azevedo V."/>
            <person name="Zhang C."/>
            <person name="Koblizek M."/>
        </authorList>
    </citation>
    <scope>NUCLEOTIDE SEQUENCE [LARGE SCALE GENOMIC DNA]</scope>
    <source>
        <strain evidence="3 4">AP64</strain>
    </source>
</reference>
<feature type="transmembrane region" description="Helical" evidence="2">
    <location>
        <begin position="182"/>
        <end position="199"/>
    </location>
</feature>
<dbReference type="KEGG" id="gph:GEMMAAP_13530"/>
<dbReference type="EMBL" id="CP011454">
    <property type="protein sequence ID" value="AMW05555.1"/>
    <property type="molecule type" value="Genomic_DNA"/>
</dbReference>
<proteinExistence type="predicted"/>
<evidence type="ECO:0000313" key="3">
    <source>
        <dbReference type="EMBL" id="AMW05555.1"/>
    </source>
</evidence>
<keyword evidence="4" id="KW-1185">Reference proteome</keyword>
<accession>A0A143BLU3</accession>
<dbReference type="eggNOG" id="ENOG50343B8">
    <property type="taxonomic scope" value="Bacteria"/>
</dbReference>
<evidence type="ECO:0008006" key="5">
    <source>
        <dbReference type="Google" id="ProtNLM"/>
    </source>
</evidence>
<dbReference type="Proteomes" id="UP000076404">
    <property type="component" value="Chromosome"/>
</dbReference>
<feature type="transmembrane region" description="Helical" evidence="2">
    <location>
        <begin position="86"/>
        <end position="104"/>
    </location>
</feature>
<evidence type="ECO:0000256" key="1">
    <source>
        <dbReference type="SAM" id="MobiDB-lite"/>
    </source>
</evidence>
<keyword evidence="2" id="KW-0472">Membrane</keyword>
<feature type="compositionally biased region" description="Basic and acidic residues" evidence="1">
    <location>
        <begin position="1"/>
        <end position="23"/>
    </location>
</feature>
<dbReference type="STRING" id="1379270.GEMMAAP_13530"/>
<keyword evidence="2" id="KW-0812">Transmembrane</keyword>
<keyword evidence="2" id="KW-1133">Transmembrane helix</keyword>
<reference evidence="3 4" key="1">
    <citation type="journal article" date="2014" name="Proc. Natl. Acad. Sci. U.S.A.">
        <title>Functional type 2 photosynthetic reaction centers found in the rare bacterial phylum Gemmatimonadetes.</title>
        <authorList>
            <person name="Zeng Y."/>
            <person name="Feng F."/>
            <person name="Medova H."/>
            <person name="Dean J."/>
            <person name="Koblizek M."/>
        </authorList>
    </citation>
    <scope>NUCLEOTIDE SEQUENCE [LARGE SCALE GENOMIC DNA]</scope>
    <source>
        <strain evidence="3 4">AP64</strain>
    </source>
</reference>